<dbReference type="PANTHER" id="PTHR30290:SF9">
    <property type="entry name" value="OLIGOPEPTIDE-BINDING PROTEIN APPA"/>
    <property type="match status" value="1"/>
</dbReference>
<dbReference type="Proteomes" id="UP001317532">
    <property type="component" value="Chromosome"/>
</dbReference>
<accession>A0AAN1XZE9</accession>
<evidence type="ECO:0000256" key="1">
    <source>
        <dbReference type="ARBA" id="ARBA00005695"/>
    </source>
</evidence>
<dbReference type="InterPro" id="IPR039424">
    <property type="entry name" value="SBP_5"/>
</dbReference>
<evidence type="ECO:0000256" key="4">
    <source>
        <dbReference type="SAM" id="MobiDB-lite"/>
    </source>
</evidence>
<dbReference type="InterPro" id="IPR000914">
    <property type="entry name" value="SBP_5_dom"/>
</dbReference>
<evidence type="ECO:0000256" key="2">
    <source>
        <dbReference type="ARBA" id="ARBA00022448"/>
    </source>
</evidence>
<dbReference type="GO" id="GO:0015833">
    <property type="term" value="P:peptide transport"/>
    <property type="evidence" value="ECO:0007669"/>
    <property type="project" value="TreeGrafter"/>
</dbReference>
<protein>
    <submittedName>
        <fullName evidence="6">Peptide ABC transporter substrate-binding protein</fullName>
    </submittedName>
</protein>
<reference evidence="6 7" key="1">
    <citation type="journal article" date="2022" name="ISME Commun">
        <title>Vulcanimicrobium alpinus gen. nov. sp. nov., the first cultivated representative of the candidate phylum 'Eremiobacterota', is a metabolically versatile aerobic anoxygenic phototroph.</title>
        <authorList>
            <person name="Yabe S."/>
            <person name="Muto K."/>
            <person name="Abe K."/>
            <person name="Yokota A."/>
            <person name="Staudigel H."/>
            <person name="Tebo B.M."/>
        </authorList>
    </citation>
    <scope>NUCLEOTIDE SEQUENCE [LARGE SCALE GENOMIC DNA]</scope>
    <source>
        <strain evidence="6 7">WC8-2</strain>
    </source>
</reference>
<dbReference type="Gene3D" id="3.10.105.10">
    <property type="entry name" value="Dipeptide-binding Protein, Domain 3"/>
    <property type="match status" value="1"/>
</dbReference>
<evidence type="ECO:0000256" key="3">
    <source>
        <dbReference type="ARBA" id="ARBA00022729"/>
    </source>
</evidence>
<sequence>MPQPLGRGPALRSRCARYDGPSPAASTRRVGAFVVALAALFASSGPRTADAAPPRPPAFVIDGDPNSLDTIRNTPFGWLLGPLTQGYLFLVDDRGRLVPDRALRVPTLPNGLIARDLRTITYEIRTGRWSDGAPFDARDVAFTVAALRNPRTSVPDTSAVAPIASVEVPRPDRLVVHLKRPFAPFVASFLTLGANDPFAILPRHVAAAYASLDRSSLDDHPIGLGPFRLARWARGERLEFERNPYAWRRARSANVVVEIRPAAQTRLVEALAHQLDAVPLTGLQIDAARGLATVAATTNIVDYLQMNVRRPALADARVRRALAAAIDRRRLAATVYRAALVPTDGVQYDPAFTATRALPRFDTAAAASVLRPLHLSLDLAIAGDWRRSADAAVQIVDDLRRAGVTVAIRSFSEATFWGAKDAGGILEGGRYDLALTSWSPALDPDRSYLFGCAATPPGGGNSMGWCSRAYDRDEAAGASTYDPSRRAAAYRAAGNVLVDDVPVIPLGLERSVYAVSPRLSGFRPNPLGRDFWNAWEWSVR</sequence>
<keyword evidence="2" id="KW-0813">Transport</keyword>
<dbReference type="GO" id="GO:1904680">
    <property type="term" value="F:peptide transmembrane transporter activity"/>
    <property type="evidence" value="ECO:0007669"/>
    <property type="project" value="TreeGrafter"/>
</dbReference>
<feature type="domain" description="Solute-binding protein family 5" evidence="5">
    <location>
        <begin position="115"/>
        <end position="449"/>
    </location>
</feature>
<comment type="similarity">
    <text evidence="1">Belongs to the bacterial solute-binding protein 5 family.</text>
</comment>
<keyword evidence="7" id="KW-1185">Reference proteome</keyword>
<evidence type="ECO:0000259" key="5">
    <source>
        <dbReference type="Pfam" id="PF00496"/>
    </source>
</evidence>
<evidence type="ECO:0000313" key="7">
    <source>
        <dbReference type="Proteomes" id="UP001317532"/>
    </source>
</evidence>
<evidence type="ECO:0000313" key="6">
    <source>
        <dbReference type="EMBL" id="BDE07764.1"/>
    </source>
</evidence>
<dbReference type="AlphaFoldDB" id="A0AAN1XZE9"/>
<gene>
    <name evidence="6" type="ORF">WPS_30400</name>
</gene>
<organism evidence="6 7">
    <name type="scientific">Vulcanimicrobium alpinum</name>
    <dbReference type="NCBI Taxonomy" id="3016050"/>
    <lineage>
        <taxon>Bacteria</taxon>
        <taxon>Bacillati</taxon>
        <taxon>Vulcanimicrobiota</taxon>
        <taxon>Vulcanimicrobiia</taxon>
        <taxon>Vulcanimicrobiales</taxon>
        <taxon>Vulcanimicrobiaceae</taxon>
        <taxon>Vulcanimicrobium</taxon>
    </lineage>
</organism>
<dbReference type="Gene3D" id="3.40.190.10">
    <property type="entry name" value="Periplasmic binding protein-like II"/>
    <property type="match status" value="1"/>
</dbReference>
<keyword evidence="3" id="KW-0732">Signal</keyword>
<name>A0AAN1XZE9_UNVUL</name>
<dbReference type="Pfam" id="PF00496">
    <property type="entry name" value="SBP_bac_5"/>
    <property type="match status" value="1"/>
</dbReference>
<dbReference type="PANTHER" id="PTHR30290">
    <property type="entry name" value="PERIPLASMIC BINDING COMPONENT OF ABC TRANSPORTER"/>
    <property type="match status" value="1"/>
</dbReference>
<dbReference type="SUPFAM" id="SSF53850">
    <property type="entry name" value="Periplasmic binding protein-like II"/>
    <property type="match status" value="1"/>
</dbReference>
<dbReference type="KEGG" id="vab:WPS_30400"/>
<proteinExistence type="inferred from homology"/>
<dbReference type="RefSeq" id="WP_317995334.1">
    <property type="nucleotide sequence ID" value="NZ_AP025523.1"/>
</dbReference>
<dbReference type="EMBL" id="AP025523">
    <property type="protein sequence ID" value="BDE07764.1"/>
    <property type="molecule type" value="Genomic_DNA"/>
</dbReference>
<feature type="region of interest" description="Disordered" evidence="4">
    <location>
        <begin position="1"/>
        <end position="25"/>
    </location>
</feature>